<evidence type="ECO:0000313" key="2">
    <source>
        <dbReference type="Proteomes" id="UP000186230"/>
    </source>
</evidence>
<dbReference type="Gene3D" id="3.40.50.2300">
    <property type="match status" value="1"/>
</dbReference>
<dbReference type="OrthoDB" id="2168082at2"/>
<protein>
    <submittedName>
        <fullName evidence="1">Two-component response regulator</fullName>
    </submittedName>
</protein>
<dbReference type="KEGG" id="gfl:GRFL_0846"/>
<dbReference type="EMBL" id="CP016359">
    <property type="protein sequence ID" value="APU67570.1"/>
    <property type="molecule type" value="Genomic_DNA"/>
</dbReference>
<dbReference type="PROSITE" id="PS50110">
    <property type="entry name" value="RESPONSE_REGULATORY"/>
    <property type="match status" value="1"/>
</dbReference>
<gene>
    <name evidence="1" type="ORF">GRFL_0846</name>
</gene>
<dbReference type="InterPro" id="IPR007492">
    <property type="entry name" value="LytTR_DNA-bd_dom"/>
</dbReference>
<dbReference type="GO" id="GO:0003677">
    <property type="term" value="F:DNA binding"/>
    <property type="evidence" value="ECO:0007669"/>
    <property type="project" value="InterPro"/>
</dbReference>
<dbReference type="InterPro" id="IPR001789">
    <property type="entry name" value="Sig_transdc_resp-reg_receiver"/>
</dbReference>
<dbReference type="InterPro" id="IPR046947">
    <property type="entry name" value="LytR-like"/>
</dbReference>
<name>A0A1L7I1T8_9FLAO</name>
<sequence>MKKVAIIDDESAGRKLIREYLEDFPDMIIVAEANNGVDAVREINKFKPDLVFMDIQMPGMTGFEVLTRLEELPQIIFSTAYDKYALQAFEVHAIDYLLKPYTKERFKMALSRIPNSDGNSGLAPLTNSLLMDTTDYPERILVQFQKKLVTVAVSDIVWIEAYGDYSKIHAGEEVFVSNYGISILEEKMDPKIFLRVHRSAIINLDQIKSADKYGKGYQLLMKNQEKVMVSRGYKDKLQQFIF</sequence>
<dbReference type="GO" id="GO:0000156">
    <property type="term" value="F:phosphorelay response regulator activity"/>
    <property type="evidence" value="ECO:0007669"/>
    <property type="project" value="InterPro"/>
</dbReference>
<dbReference type="Pfam" id="PF04397">
    <property type="entry name" value="LytTR"/>
    <property type="match status" value="1"/>
</dbReference>
<reference evidence="1 2" key="1">
    <citation type="submission" date="2016-07" db="EMBL/GenBank/DDBJ databases">
        <title>Multi-omics approach to identify versatile polysaccharide utilization systems of a marine flavobacterium Gramella flava.</title>
        <authorList>
            <person name="Tang K."/>
        </authorList>
    </citation>
    <scope>NUCLEOTIDE SEQUENCE [LARGE SCALE GENOMIC DNA]</scope>
    <source>
        <strain evidence="1 2">JLT2011</strain>
    </source>
</reference>
<proteinExistence type="predicted"/>
<dbReference type="RefSeq" id="WP_083643433.1">
    <property type="nucleotide sequence ID" value="NZ_AMRU01000003.1"/>
</dbReference>
<evidence type="ECO:0000313" key="1">
    <source>
        <dbReference type="EMBL" id="APU67570.1"/>
    </source>
</evidence>
<accession>A0A1L7I1T8</accession>
<dbReference type="SUPFAM" id="SSF52172">
    <property type="entry name" value="CheY-like"/>
    <property type="match status" value="1"/>
</dbReference>
<dbReference type="PROSITE" id="PS50930">
    <property type="entry name" value="HTH_LYTTR"/>
    <property type="match status" value="1"/>
</dbReference>
<keyword evidence="2" id="KW-1185">Reference proteome</keyword>
<dbReference type="SMART" id="SM00448">
    <property type="entry name" value="REC"/>
    <property type="match status" value="1"/>
</dbReference>
<dbReference type="AlphaFoldDB" id="A0A1L7I1T8"/>
<dbReference type="InterPro" id="IPR011006">
    <property type="entry name" value="CheY-like_superfamily"/>
</dbReference>
<dbReference type="Pfam" id="PF00072">
    <property type="entry name" value="Response_reg"/>
    <property type="match status" value="1"/>
</dbReference>
<organism evidence="1 2">
    <name type="scientific">Christiangramia flava JLT2011</name>
    <dbReference type="NCBI Taxonomy" id="1229726"/>
    <lineage>
        <taxon>Bacteria</taxon>
        <taxon>Pseudomonadati</taxon>
        <taxon>Bacteroidota</taxon>
        <taxon>Flavobacteriia</taxon>
        <taxon>Flavobacteriales</taxon>
        <taxon>Flavobacteriaceae</taxon>
        <taxon>Christiangramia</taxon>
    </lineage>
</organism>
<dbReference type="STRING" id="1229726.GRFL_0846"/>
<dbReference type="PANTHER" id="PTHR37299:SF1">
    <property type="entry name" value="STAGE 0 SPORULATION PROTEIN A HOMOLOG"/>
    <property type="match status" value="1"/>
</dbReference>
<dbReference type="Proteomes" id="UP000186230">
    <property type="component" value="Chromosome"/>
</dbReference>
<dbReference type="Gene3D" id="2.40.50.1020">
    <property type="entry name" value="LytTr DNA-binding domain"/>
    <property type="match status" value="1"/>
</dbReference>
<dbReference type="PANTHER" id="PTHR37299">
    <property type="entry name" value="TRANSCRIPTIONAL REGULATOR-RELATED"/>
    <property type="match status" value="1"/>
</dbReference>
<dbReference type="SMART" id="SM00850">
    <property type="entry name" value="LytTR"/>
    <property type="match status" value="1"/>
</dbReference>